<feature type="compositionally biased region" description="Polar residues" evidence="1">
    <location>
        <begin position="663"/>
        <end position="679"/>
    </location>
</feature>
<keyword evidence="3" id="KW-1185">Reference proteome</keyword>
<gene>
    <name evidence="2" type="ORF">TTHERM_00038930</name>
</gene>
<organism evidence="2 3">
    <name type="scientific">Tetrahymena thermophila (strain SB210)</name>
    <dbReference type="NCBI Taxonomy" id="312017"/>
    <lineage>
        <taxon>Eukaryota</taxon>
        <taxon>Sar</taxon>
        <taxon>Alveolata</taxon>
        <taxon>Ciliophora</taxon>
        <taxon>Intramacronucleata</taxon>
        <taxon>Oligohymenophorea</taxon>
        <taxon>Hymenostomatida</taxon>
        <taxon>Tetrahymenina</taxon>
        <taxon>Tetrahymenidae</taxon>
        <taxon>Tetrahymena</taxon>
    </lineage>
</organism>
<protein>
    <submittedName>
        <fullName evidence="2">Uncharacterized protein</fullName>
    </submittedName>
</protein>
<dbReference type="EMBL" id="GG662720">
    <property type="protein sequence ID" value="EAR86609.2"/>
    <property type="molecule type" value="Genomic_DNA"/>
</dbReference>
<name>Q22M26_TETTS</name>
<dbReference type="AlphaFoldDB" id="Q22M26"/>
<evidence type="ECO:0000256" key="1">
    <source>
        <dbReference type="SAM" id="MobiDB-lite"/>
    </source>
</evidence>
<dbReference type="GeneID" id="7841407"/>
<sequence length="852" mass="101221">MGSVRESQSSIEMLKNQVSYKLYLNKTNDRNDSSSLIGNKQSLVSQQKAIKYLEEIKLEINNPYAFKKTALVQQEQENNFIFFQQLNYYNQISDDKNEFNEESLKNFYHKKLQLTFKEECNRVKFNECDLCISGALASLFILHIRFQITYEAKSFFESLKFQKKNLSESVYNQLIELLFQQKSIQNIWFKELEKLFSSQKSYEEVLSFFLQNFTQVNLQNKKNEDDMNAILEYFSQSFQVFIKVFNEKGEKIPFFPFQNQIFDDQKFQEQKEQIIPFILIKQIKNGVDVYFSQPFFNIIPEQSDLQLIQEKPIGDLINEQSHYLVENTNYLNQYSEYVITNNPFQCIVSLTYINMIQKMIDLANNSNLQEQEKEEVKMLLNKFNKAFQKDKGVDNSSGFSDLNQTQTQKFCNKLNEIKQLTDKKIEKKNLKEFIKLLSNLKKDFEQSQELKKQAYEYVKNQIKKKEEICLSSKEINEYFEDEYYGNLLPKEYFPSLVISQQEYIILIPKKLQGQKKRSSGLCLKIKSFFRCIWYYLSFQCCRSKKNQNEDNNESQSHKENQQSSLRENLINESQQTQKQIELPNYTSPFFVIIFDQEEYTEQMRKQTMQAKTLSQLITSKRGTSQFFESSSENEQDSSETQSIQFQKAEPNYPEKALNNNQIQSKPQNISQPKVQQPIQEESSLNRQDEEEEEQKQIEQIPLCLQEKAPNNNQIQSKLQSISQTKIQQPIQEESSLNRQDKEEEEQKEQIKLYLLDENQQNQLQHQDQQSTQQQEQSDQQQAQIDLQKQANQKQIEEMQKYQEQEANLKEFQNKLSKAHIIQMCACGNIINVFYKNYNCCQKCLTKKFYKYC</sequence>
<evidence type="ECO:0000313" key="3">
    <source>
        <dbReference type="Proteomes" id="UP000009168"/>
    </source>
</evidence>
<feature type="region of interest" description="Disordered" evidence="1">
    <location>
        <begin position="624"/>
        <end position="646"/>
    </location>
</feature>
<reference evidence="3" key="1">
    <citation type="journal article" date="2006" name="PLoS Biol.">
        <title>Macronuclear genome sequence of the ciliate Tetrahymena thermophila, a model eukaryote.</title>
        <authorList>
            <person name="Eisen J.A."/>
            <person name="Coyne R.S."/>
            <person name="Wu M."/>
            <person name="Wu D."/>
            <person name="Thiagarajan M."/>
            <person name="Wortman J.R."/>
            <person name="Badger J.H."/>
            <person name="Ren Q."/>
            <person name="Amedeo P."/>
            <person name="Jones K.M."/>
            <person name="Tallon L.J."/>
            <person name="Delcher A.L."/>
            <person name="Salzberg S.L."/>
            <person name="Silva J.C."/>
            <person name="Haas B.J."/>
            <person name="Majoros W.H."/>
            <person name="Farzad M."/>
            <person name="Carlton J.M."/>
            <person name="Smith R.K. Jr."/>
            <person name="Garg J."/>
            <person name="Pearlman R.E."/>
            <person name="Karrer K.M."/>
            <person name="Sun L."/>
            <person name="Manning G."/>
            <person name="Elde N.C."/>
            <person name="Turkewitz A.P."/>
            <person name="Asai D.J."/>
            <person name="Wilkes D.E."/>
            <person name="Wang Y."/>
            <person name="Cai H."/>
            <person name="Collins K."/>
            <person name="Stewart B.A."/>
            <person name="Lee S.R."/>
            <person name="Wilamowska K."/>
            <person name="Weinberg Z."/>
            <person name="Ruzzo W.L."/>
            <person name="Wloga D."/>
            <person name="Gaertig J."/>
            <person name="Frankel J."/>
            <person name="Tsao C.-C."/>
            <person name="Gorovsky M.A."/>
            <person name="Keeling P.J."/>
            <person name="Waller R.F."/>
            <person name="Patron N.J."/>
            <person name="Cherry J.M."/>
            <person name="Stover N.A."/>
            <person name="Krieger C.J."/>
            <person name="del Toro C."/>
            <person name="Ryder H.F."/>
            <person name="Williamson S.C."/>
            <person name="Barbeau R.A."/>
            <person name="Hamilton E.P."/>
            <person name="Orias E."/>
        </authorList>
    </citation>
    <scope>NUCLEOTIDE SEQUENCE [LARGE SCALE GENOMIC DNA]</scope>
    <source>
        <strain evidence="3">SB210</strain>
    </source>
</reference>
<feature type="region of interest" description="Disordered" evidence="1">
    <location>
        <begin position="663"/>
        <end position="697"/>
    </location>
</feature>
<feature type="region of interest" description="Disordered" evidence="1">
    <location>
        <begin position="714"/>
        <end position="747"/>
    </location>
</feature>
<accession>Q22M26</accession>
<feature type="compositionally biased region" description="Polar residues" evidence="1">
    <location>
        <begin position="714"/>
        <end position="737"/>
    </location>
</feature>
<dbReference type="RefSeq" id="XP_977194.2">
    <property type="nucleotide sequence ID" value="XM_972101.2"/>
</dbReference>
<evidence type="ECO:0000313" key="2">
    <source>
        <dbReference type="EMBL" id="EAR86609.2"/>
    </source>
</evidence>
<dbReference type="HOGENOM" id="CLU_350065_0_0_1"/>
<feature type="region of interest" description="Disordered" evidence="1">
    <location>
        <begin position="761"/>
        <end position="788"/>
    </location>
</feature>
<dbReference type="Proteomes" id="UP000009168">
    <property type="component" value="Unassembled WGS sequence"/>
</dbReference>
<dbReference type="KEGG" id="tet:TTHERM_00038930"/>
<proteinExistence type="predicted"/>
<dbReference type="InParanoid" id="Q22M26"/>